<keyword evidence="7" id="KW-1185">Reference proteome</keyword>
<dbReference type="PANTHER" id="PTHR43618">
    <property type="entry name" value="7-ALPHA-HYDROXYSTEROID DEHYDROGENASE"/>
    <property type="match status" value="1"/>
</dbReference>
<evidence type="ECO:0000256" key="5">
    <source>
        <dbReference type="SAM" id="MobiDB-lite"/>
    </source>
</evidence>
<keyword evidence="2" id="KW-0521">NADP</keyword>
<comment type="caution">
    <text evidence="6">The sequence shown here is derived from an EMBL/GenBank/DDBJ whole genome shotgun (WGS) entry which is preliminary data.</text>
</comment>
<evidence type="ECO:0000256" key="4">
    <source>
        <dbReference type="RuleBase" id="RU000363"/>
    </source>
</evidence>
<proteinExistence type="inferred from homology"/>
<feature type="compositionally biased region" description="Basic and acidic residues" evidence="5">
    <location>
        <begin position="231"/>
        <end position="250"/>
    </location>
</feature>
<dbReference type="InterPro" id="IPR002347">
    <property type="entry name" value="SDR_fam"/>
</dbReference>
<gene>
    <name evidence="6" type="ORF">IF1G_06553</name>
</gene>
<dbReference type="InterPro" id="IPR036291">
    <property type="entry name" value="NAD(P)-bd_dom_sf"/>
</dbReference>
<dbReference type="GO" id="GO:0016491">
    <property type="term" value="F:oxidoreductase activity"/>
    <property type="evidence" value="ECO:0007669"/>
    <property type="project" value="UniProtKB-KW"/>
</dbReference>
<dbReference type="OrthoDB" id="2898618at2759"/>
<comment type="similarity">
    <text evidence="1 4">Belongs to the short-chain dehydrogenases/reductases (SDR) family.</text>
</comment>
<dbReference type="PRINTS" id="PR00080">
    <property type="entry name" value="SDRFAMILY"/>
</dbReference>
<evidence type="ECO:0000256" key="1">
    <source>
        <dbReference type="ARBA" id="ARBA00006484"/>
    </source>
</evidence>
<evidence type="ECO:0000313" key="6">
    <source>
        <dbReference type="EMBL" id="TQV94542.1"/>
    </source>
</evidence>
<dbReference type="FunFam" id="3.40.50.720:FF:000084">
    <property type="entry name" value="Short-chain dehydrogenase reductase"/>
    <property type="match status" value="1"/>
</dbReference>
<dbReference type="AlphaFoldDB" id="A0A545UYJ1"/>
<reference evidence="6 7" key="1">
    <citation type="journal article" date="2019" name="Appl. Microbiol. Biotechnol.">
        <title>Genome sequence of Isaria javanica and comparative genome analysis insights into family S53 peptidase evolution in fungal entomopathogens.</title>
        <authorList>
            <person name="Lin R."/>
            <person name="Zhang X."/>
            <person name="Xin B."/>
            <person name="Zou M."/>
            <person name="Gao Y."/>
            <person name="Qin F."/>
            <person name="Hu Q."/>
            <person name="Xie B."/>
            <person name="Cheng X."/>
        </authorList>
    </citation>
    <scope>NUCLEOTIDE SEQUENCE [LARGE SCALE GENOMIC DNA]</scope>
    <source>
        <strain evidence="6 7">IJ1G</strain>
    </source>
</reference>
<evidence type="ECO:0000313" key="7">
    <source>
        <dbReference type="Proteomes" id="UP000315783"/>
    </source>
</evidence>
<dbReference type="Pfam" id="PF00106">
    <property type="entry name" value="adh_short"/>
    <property type="match status" value="1"/>
</dbReference>
<evidence type="ECO:0000256" key="2">
    <source>
        <dbReference type="ARBA" id="ARBA00022857"/>
    </source>
</evidence>
<dbReference type="PANTHER" id="PTHR43618:SF4">
    <property type="entry name" value="SHORT CHAIN DEHYDROGENASE_REDUCTASE FAMILY (AFU_ORTHOLOGUE AFUA_7G04540)"/>
    <property type="match status" value="1"/>
</dbReference>
<keyword evidence="3" id="KW-0560">Oxidoreductase</keyword>
<feature type="region of interest" description="Disordered" evidence="5">
    <location>
        <begin position="228"/>
        <end position="259"/>
    </location>
</feature>
<dbReference type="EMBL" id="SPUK01000009">
    <property type="protein sequence ID" value="TQV94542.1"/>
    <property type="molecule type" value="Genomic_DNA"/>
</dbReference>
<organism evidence="6 7">
    <name type="scientific">Cordyceps javanica</name>
    <dbReference type="NCBI Taxonomy" id="43265"/>
    <lineage>
        <taxon>Eukaryota</taxon>
        <taxon>Fungi</taxon>
        <taxon>Dikarya</taxon>
        <taxon>Ascomycota</taxon>
        <taxon>Pezizomycotina</taxon>
        <taxon>Sordariomycetes</taxon>
        <taxon>Hypocreomycetidae</taxon>
        <taxon>Hypocreales</taxon>
        <taxon>Cordycipitaceae</taxon>
        <taxon>Cordyceps</taxon>
    </lineage>
</organism>
<dbReference type="Proteomes" id="UP000315783">
    <property type="component" value="Unassembled WGS sequence"/>
</dbReference>
<sequence>MAPTEDLKRSHLFDLKGRVAVVTGGGSGIGLMAAQALAANGAKVYICGRTQEKLQNARETHEYQAPGQMIPITADISSKAGIAALVEEIERREDCVCLLVNNAGVSSTSGDVSEARSATEMRKALFDSGDSQFDEWESVYRTNVTSMFFTTAAFLPLLQGSTDRHPGWSAGVINITSISGLIKSAQHHFAYNASKAAAEHLTRMMAAEIAEAGLRIRVNSIAPGVFPSEMTTKEESDDRQKSFLPKDKMEGQIPAQRPGRDEDMAHAVLFAAANQYFNGQRVVVDGGYTLSAGM</sequence>
<accession>A0A545UYJ1</accession>
<dbReference type="PROSITE" id="PS00061">
    <property type="entry name" value="ADH_SHORT"/>
    <property type="match status" value="1"/>
</dbReference>
<dbReference type="Gene3D" id="3.40.50.720">
    <property type="entry name" value="NAD(P)-binding Rossmann-like Domain"/>
    <property type="match status" value="1"/>
</dbReference>
<protein>
    <submittedName>
        <fullName evidence="6">Short-chain dehydrogenase</fullName>
    </submittedName>
</protein>
<name>A0A545UYJ1_9HYPO</name>
<dbReference type="SUPFAM" id="SSF51735">
    <property type="entry name" value="NAD(P)-binding Rossmann-fold domains"/>
    <property type="match status" value="1"/>
</dbReference>
<dbReference type="InterPro" id="IPR020904">
    <property type="entry name" value="Sc_DH/Rdtase_CS"/>
</dbReference>
<evidence type="ECO:0000256" key="3">
    <source>
        <dbReference type="ARBA" id="ARBA00023002"/>
    </source>
</evidence>
<dbReference type="PRINTS" id="PR00081">
    <property type="entry name" value="GDHRDH"/>
</dbReference>
<dbReference type="InterPro" id="IPR052178">
    <property type="entry name" value="Sec_Metab_Biosynth_SDR"/>
</dbReference>
<dbReference type="STRING" id="43265.A0A545UYJ1"/>